<feature type="region of interest" description="Disordered" evidence="1">
    <location>
        <begin position="1"/>
        <end position="112"/>
    </location>
</feature>
<keyword evidence="3" id="KW-1185">Reference proteome</keyword>
<sequence length="185" mass="21080">MPLSGRSGRGRGRRGLCRQRPRGRLFQAAQEAQDDADRQSELQHRSRQDQVSETAQEEIRPSTATPNGRQRRHPEPQACQQGTDQPTAAEDSQAVGQRGQLSTSAPVQSAAPEQATLRLRTVRDVQLRQVLDRGQRLLHLAGHRQLLHGHRRRRHRKVAQYLAAGRSFSDDLQDVRRTQRRSRTR</sequence>
<reference evidence="2 3" key="1">
    <citation type="submission" date="2024-07" db="EMBL/GenBank/DDBJ databases">
        <title>Chromosome-level genome assembly of the water stick insect Ranatra chinensis (Heteroptera: Nepidae).</title>
        <authorList>
            <person name="Liu X."/>
        </authorList>
    </citation>
    <scope>NUCLEOTIDE SEQUENCE [LARGE SCALE GENOMIC DNA]</scope>
    <source>
        <strain evidence="2">Cailab_2021Rc</strain>
        <tissue evidence="2">Muscle</tissue>
    </source>
</reference>
<gene>
    <name evidence="2" type="ORF">AAG570_009491</name>
</gene>
<organism evidence="2 3">
    <name type="scientific">Ranatra chinensis</name>
    <dbReference type="NCBI Taxonomy" id="642074"/>
    <lineage>
        <taxon>Eukaryota</taxon>
        <taxon>Metazoa</taxon>
        <taxon>Ecdysozoa</taxon>
        <taxon>Arthropoda</taxon>
        <taxon>Hexapoda</taxon>
        <taxon>Insecta</taxon>
        <taxon>Pterygota</taxon>
        <taxon>Neoptera</taxon>
        <taxon>Paraneoptera</taxon>
        <taxon>Hemiptera</taxon>
        <taxon>Heteroptera</taxon>
        <taxon>Panheteroptera</taxon>
        <taxon>Nepomorpha</taxon>
        <taxon>Nepidae</taxon>
        <taxon>Ranatrinae</taxon>
        <taxon>Ranatra</taxon>
    </lineage>
</organism>
<proteinExistence type="predicted"/>
<name>A0ABD0YP84_9HEMI</name>
<evidence type="ECO:0000256" key="1">
    <source>
        <dbReference type="SAM" id="MobiDB-lite"/>
    </source>
</evidence>
<evidence type="ECO:0000313" key="2">
    <source>
        <dbReference type="EMBL" id="KAL1137795.1"/>
    </source>
</evidence>
<dbReference type="AlphaFoldDB" id="A0ABD0YP84"/>
<dbReference type="Proteomes" id="UP001558652">
    <property type="component" value="Unassembled WGS sequence"/>
</dbReference>
<comment type="caution">
    <text evidence="2">The sequence shown here is derived from an EMBL/GenBank/DDBJ whole genome shotgun (WGS) entry which is preliminary data.</text>
</comment>
<feature type="compositionally biased region" description="Basic residues" evidence="1">
    <location>
        <begin position="8"/>
        <end position="23"/>
    </location>
</feature>
<evidence type="ECO:0000313" key="3">
    <source>
        <dbReference type="Proteomes" id="UP001558652"/>
    </source>
</evidence>
<dbReference type="EMBL" id="JBFDAA010000004">
    <property type="protein sequence ID" value="KAL1137795.1"/>
    <property type="molecule type" value="Genomic_DNA"/>
</dbReference>
<protein>
    <submittedName>
        <fullName evidence="2">Uncharacterized protein</fullName>
    </submittedName>
</protein>
<feature type="compositionally biased region" description="Basic and acidic residues" evidence="1">
    <location>
        <begin position="35"/>
        <end position="50"/>
    </location>
</feature>
<accession>A0ABD0YP84</accession>